<protein>
    <submittedName>
        <fullName evidence="4">Diguanylate cyclase</fullName>
        <ecNumber evidence="4">2.7.7.65</ecNumber>
    </submittedName>
</protein>
<feature type="domain" description="PAC" evidence="2">
    <location>
        <begin position="213"/>
        <end position="267"/>
    </location>
</feature>
<sequence length="430" mass="47715">MTIIKTEIPFSKLEMLNLLQAAVDQAFNAVLITTPGENGRGHKIIYCNPAFCKMTGYSSQELFGQSPGLLQGPLTDKELLKKLRITLLEDKPFLGSALNYRKDGTIYLVEWNISAVRDATGEIQAYVSVQQDITARAEAEHRQALLARALDATEDAVLISDDKAQILFVNQAFEHQTGYSSSEVLGKTPKFLQSGTHTPTFYADLHLALAQGESYQSTFTNKHKDGHLYYAAQTITPIKDENGSIAHFVSVSKDVSDLVMRTHELKKQAEHDALTGLLNRRVGERKLKLCCKTAQSKKQAYALILIDIDNFKKINDQFGHDEGDRVLRQCAKLINSSVRVGDIVTRWGGEEFLIVLPGCPLDAARDLAERIRKVVASQNDPIVGKITLSLGVGTVRLSENYTELLKRTDEALYQAKRSGRNKVVIAEPVL</sequence>
<reference evidence="4 5" key="1">
    <citation type="submission" date="2024-08" db="EMBL/GenBank/DDBJ databases">
        <authorList>
            <person name="Feng Z."/>
            <person name="Ronholm J."/>
        </authorList>
    </citation>
    <scope>NUCLEOTIDE SEQUENCE [LARGE SCALE GENOMIC DNA]</scope>
    <source>
        <strain evidence="4 5">4-AB0-8</strain>
    </source>
</reference>
<dbReference type="InterPro" id="IPR001610">
    <property type="entry name" value="PAC"/>
</dbReference>
<comment type="caution">
    <text evidence="4">The sequence shown here is derived from an EMBL/GenBank/DDBJ whole genome shotgun (WGS) entry which is preliminary data.</text>
</comment>
<dbReference type="CDD" id="cd00130">
    <property type="entry name" value="PAS"/>
    <property type="match status" value="2"/>
</dbReference>
<dbReference type="Pfam" id="PF00990">
    <property type="entry name" value="GGDEF"/>
    <property type="match status" value="1"/>
</dbReference>
<dbReference type="Gene3D" id="3.30.70.270">
    <property type="match status" value="1"/>
</dbReference>
<feature type="domain" description="GGDEF" evidence="3">
    <location>
        <begin position="299"/>
        <end position="428"/>
    </location>
</feature>
<dbReference type="Proteomes" id="UP001567350">
    <property type="component" value="Unassembled WGS sequence"/>
</dbReference>
<dbReference type="SUPFAM" id="SSF55073">
    <property type="entry name" value="Nucleotide cyclase"/>
    <property type="match status" value="1"/>
</dbReference>
<dbReference type="Gene3D" id="3.30.450.20">
    <property type="entry name" value="PAS domain"/>
    <property type="match status" value="2"/>
</dbReference>
<dbReference type="InterPro" id="IPR035965">
    <property type="entry name" value="PAS-like_dom_sf"/>
</dbReference>
<dbReference type="InterPro" id="IPR029787">
    <property type="entry name" value="Nucleotide_cyclase"/>
</dbReference>
<accession>A0ABV4ICL8</accession>
<dbReference type="InterPro" id="IPR000014">
    <property type="entry name" value="PAS"/>
</dbReference>
<feature type="domain" description="PAS" evidence="1">
    <location>
        <begin position="38"/>
        <end position="66"/>
    </location>
</feature>
<dbReference type="Pfam" id="PF13426">
    <property type="entry name" value="PAS_9"/>
    <property type="match status" value="2"/>
</dbReference>
<evidence type="ECO:0000313" key="5">
    <source>
        <dbReference type="Proteomes" id="UP001567350"/>
    </source>
</evidence>
<dbReference type="SMART" id="SM00267">
    <property type="entry name" value="GGDEF"/>
    <property type="match status" value="1"/>
</dbReference>
<evidence type="ECO:0000313" key="4">
    <source>
        <dbReference type="EMBL" id="MEZ2738941.1"/>
    </source>
</evidence>
<dbReference type="InterPro" id="IPR000700">
    <property type="entry name" value="PAS-assoc_C"/>
</dbReference>
<dbReference type="SMART" id="SM00086">
    <property type="entry name" value="PAC"/>
    <property type="match status" value="2"/>
</dbReference>
<keyword evidence="4" id="KW-0808">Transferase</keyword>
<keyword evidence="4" id="KW-0548">Nucleotidyltransferase</keyword>
<keyword evidence="5" id="KW-1185">Reference proteome</keyword>
<proteinExistence type="predicted"/>
<dbReference type="InterPro" id="IPR000160">
    <property type="entry name" value="GGDEF_dom"/>
</dbReference>
<dbReference type="InterPro" id="IPR052163">
    <property type="entry name" value="DGC-Regulatory_Protein"/>
</dbReference>
<dbReference type="InterPro" id="IPR043128">
    <property type="entry name" value="Rev_trsase/Diguanyl_cyclase"/>
</dbReference>
<dbReference type="SUPFAM" id="SSF55785">
    <property type="entry name" value="PYP-like sensor domain (PAS domain)"/>
    <property type="match status" value="2"/>
</dbReference>
<evidence type="ECO:0000259" key="3">
    <source>
        <dbReference type="PROSITE" id="PS50887"/>
    </source>
</evidence>
<dbReference type="PROSITE" id="PS50112">
    <property type="entry name" value="PAS"/>
    <property type="match status" value="2"/>
</dbReference>
<evidence type="ECO:0000259" key="1">
    <source>
        <dbReference type="PROSITE" id="PS50112"/>
    </source>
</evidence>
<name>A0ABV4ICL8_9BURK</name>
<dbReference type="PROSITE" id="PS50887">
    <property type="entry name" value="GGDEF"/>
    <property type="match status" value="1"/>
</dbReference>
<organism evidence="4 5">
    <name type="scientific">Comamonas jiangduensis</name>
    <dbReference type="NCBI Taxonomy" id="1194168"/>
    <lineage>
        <taxon>Bacteria</taxon>
        <taxon>Pseudomonadati</taxon>
        <taxon>Pseudomonadota</taxon>
        <taxon>Betaproteobacteria</taxon>
        <taxon>Burkholderiales</taxon>
        <taxon>Comamonadaceae</taxon>
        <taxon>Comamonas</taxon>
    </lineage>
</organism>
<dbReference type="RefSeq" id="WP_370891202.1">
    <property type="nucleotide sequence ID" value="NZ_JBGJLR010000004.1"/>
</dbReference>
<dbReference type="NCBIfam" id="TIGR00229">
    <property type="entry name" value="sensory_box"/>
    <property type="match status" value="2"/>
</dbReference>
<dbReference type="EC" id="2.7.7.65" evidence="4"/>
<dbReference type="CDD" id="cd01949">
    <property type="entry name" value="GGDEF"/>
    <property type="match status" value="1"/>
</dbReference>
<dbReference type="PANTHER" id="PTHR46663:SF4">
    <property type="entry name" value="DIGUANYLATE CYCLASE DGCT-RELATED"/>
    <property type="match status" value="1"/>
</dbReference>
<feature type="domain" description="PAC" evidence="2">
    <location>
        <begin position="91"/>
        <end position="145"/>
    </location>
</feature>
<dbReference type="SMART" id="SM00091">
    <property type="entry name" value="PAS"/>
    <property type="match status" value="2"/>
</dbReference>
<dbReference type="EMBL" id="JBGJLR010000004">
    <property type="protein sequence ID" value="MEZ2738941.1"/>
    <property type="molecule type" value="Genomic_DNA"/>
</dbReference>
<dbReference type="PANTHER" id="PTHR46663">
    <property type="entry name" value="DIGUANYLATE CYCLASE DGCT-RELATED"/>
    <property type="match status" value="1"/>
</dbReference>
<evidence type="ECO:0000259" key="2">
    <source>
        <dbReference type="PROSITE" id="PS50113"/>
    </source>
</evidence>
<dbReference type="PROSITE" id="PS50113">
    <property type="entry name" value="PAC"/>
    <property type="match status" value="2"/>
</dbReference>
<feature type="domain" description="PAS" evidence="1">
    <location>
        <begin position="142"/>
        <end position="188"/>
    </location>
</feature>
<dbReference type="NCBIfam" id="TIGR00254">
    <property type="entry name" value="GGDEF"/>
    <property type="match status" value="1"/>
</dbReference>
<dbReference type="GO" id="GO:0052621">
    <property type="term" value="F:diguanylate cyclase activity"/>
    <property type="evidence" value="ECO:0007669"/>
    <property type="project" value="UniProtKB-EC"/>
</dbReference>
<gene>
    <name evidence="4" type="ORF">ACBP88_05595</name>
</gene>